<evidence type="ECO:0000313" key="2">
    <source>
        <dbReference type="Proteomes" id="UP001239111"/>
    </source>
</evidence>
<protein>
    <submittedName>
        <fullName evidence="1">Uncharacterized protein</fullName>
    </submittedName>
</protein>
<evidence type="ECO:0000313" key="1">
    <source>
        <dbReference type="EMBL" id="KAJ8680598.1"/>
    </source>
</evidence>
<keyword evidence="2" id="KW-1185">Reference proteome</keyword>
<sequence>MATSNTKNCILCNKSDARSCTRCRSIHYCSKACQKKDWPIHRHLCSTFASFDPPEQSTDHQRIKAIFFPVDETKPQMVWLPWNWRMFEDTRCQFPDPYPFLGLDESRRMLSRVDTIFQNKVLGRELSDLIYIHYIDNFLNDGSKVNKSIETITGFYGTSQHWRGPMIAYGVVGQHGVHDIVCRDIDLGDFRHIVDFLQMYCGRPPEEAQLKMFHLTTEQLFALGR</sequence>
<organism evidence="1 2">
    <name type="scientific">Eretmocerus hayati</name>
    <dbReference type="NCBI Taxonomy" id="131215"/>
    <lineage>
        <taxon>Eukaryota</taxon>
        <taxon>Metazoa</taxon>
        <taxon>Ecdysozoa</taxon>
        <taxon>Arthropoda</taxon>
        <taxon>Hexapoda</taxon>
        <taxon>Insecta</taxon>
        <taxon>Pterygota</taxon>
        <taxon>Neoptera</taxon>
        <taxon>Endopterygota</taxon>
        <taxon>Hymenoptera</taxon>
        <taxon>Apocrita</taxon>
        <taxon>Proctotrupomorpha</taxon>
        <taxon>Chalcidoidea</taxon>
        <taxon>Aphelinidae</taxon>
        <taxon>Aphelininae</taxon>
        <taxon>Eretmocerus</taxon>
    </lineage>
</organism>
<comment type="caution">
    <text evidence="1">The sequence shown here is derived from an EMBL/GenBank/DDBJ whole genome shotgun (WGS) entry which is preliminary data.</text>
</comment>
<accession>A0ACC2PBY2</accession>
<name>A0ACC2PBY2_9HYME</name>
<proteinExistence type="predicted"/>
<gene>
    <name evidence="1" type="ORF">QAD02_016385</name>
</gene>
<dbReference type="EMBL" id="CM056742">
    <property type="protein sequence ID" value="KAJ8680598.1"/>
    <property type="molecule type" value="Genomic_DNA"/>
</dbReference>
<reference evidence="1" key="1">
    <citation type="submission" date="2023-04" db="EMBL/GenBank/DDBJ databases">
        <title>A chromosome-level genome assembly of the parasitoid wasp Eretmocerus hayati.</title>
        <authorList>
            <person name="Zhong Y."/>
            <person name="Liu S."/>
            <person name="Liu Y."/>
        </authorList>
    </citation>
    <scope>NUCLEOTIDE SEQUENCE</scope>
    <source>
        <strain evidence="1">ZJU_SS_LIU_2023</strain>
    </source>
</reference>
<dbReference type="Proteomes" id="UP001239111">
    <property type="component" value="Chromosome 2"/>
</dbReference>